<reference evidence="1 2" key="1">
    <citation type="submission" date="2024-06" db="EMBL/GenBank/DDBJ databases">
        <authorList>
            <person name="Kaempfer P."/>
            <person name="Viver T."/>
        </authorList>
    </citation>
    <scope>NUCLEOTIDE SEQUENCE [LARGE SCALE GENOMIC DNA]</scope>
    <source>
        <strain evidence="1 2">ST-64</strain>
    </source>
</reference>
<sequence>MSKRHRGKTCVYCAGPGISDSADHVFSREFLPVEHRGNMPKVPACTPCNRAKSDLEHYLSAVLPFGGRHAGSSEMLEAEVPRRLAKNPRLHRELATGQQTIWVEQNGVILPTLAIPFDGTKLDALFAMLARGLAFHHFGVVIPSTHFIGAGTLARVGEQAMEGLLALNAKVRVAVSVGDGLLDYEGAQGVGDPALTIWRFRLYGGVMLADGDAPGERLTTIWASSSPQKEQSLFGLE</sequence>
<accession>A0ABW8YRC3</accession>
<comment type="caution">
    <text evidence="1">The sequence shown here is derived from an EMBL/GenBank/DDBJ whole genome shotgun (WGS) entry which is preliminary data.</text>
</comment>
<evidence type="ECO:0000313" key="2">
    <source>
        <dbReference type="Proteomes" id="UP001629244"/>
    </source>
</evidence>
<dbReference type="Gene3D" id="1.10.30.50">
    <property type="match status" value="1"/>
</dbReference>
<name>A0ABW8YRC3_9SPHN</name>
<evidence type="ECO:0000313" key="1">
    <source>
        <dbReference type="EMBL" id="MFL9841725.1"/>
    </source>
</evidence>
<dbReference type="Proteomes" id="UP001629244">
    <property type="component" value="Unassembled WGS sequence"/>
</dbReference>
<evidence type="ECO:0008006" key="3">
    <source>
        <dbReference type="Google" id="ProtNLM"/>
    </source>
</evidence>
<gene>
    <name evidence="1" type="ORF">ABS767_12185</name>
</gene>
<proteinExistence type="predicted"/>
<keyword evidence="2" id="KW-1185">Reference proteome</keyword>
<dbReference type="RefSeq" id="WP_408078614.1">
    <property type="nucleotide sequence ID" value="NZ_JBELQC010000001.1"/>
</dbReference>
<organism evidence="1 2">
    <name type="scientific">Sphingomonas plantiphila</name>
    <dbReference type="NCBI Taxonomy" id="3163295"/>
    <lineage>
        <taxon>Bacteria</taxon>
        <taxon>Pseudomonadati</taxon>
        <taxon>Pseudomonadota</taxon>
        <taxon>Alphaproteobacteria</taxon>
        <taxon>Sphingomonadales</taxon>
        <taxon>Sphingomonadaceae</taxon>
        <taxon>Sphingomonas</taxon>
    </lineage>
</organism>
<protein>
    <recommendedName>
        <fullName evidence="3">HNH endonuclease</fullName>
    </recommendedName>
</protein>
<dbReference type="EMBL" id="JBELQC010000001">
    <property type="protein sequence ID" value="MFL9841725.1"/>
    <property type="molecule type" value="Genomic_DNA"/>
</dbReference>